<name>A0A6I1MHT2_9CLOT</name>
<keyword evidence="1" id="KW-0472">Membrane</keyword>
<feature type="transmembrane region" description="Helical" evidence="1">
    <location>
        <begin position="224"/>
        <end position="245"/>
    </location>
</feature>
<keyword evidence="1" id="KW-0812">Transmembrane</keyword>
<gene>
    <name evidence="2" type="ORF">GBZ86_04235</name>
</gene>
<dbReference type="InterPro" id="IPR025238">
    <property type="entry name" value="DUF4184"/>
</dbReference>
<dbReference type="OrthoDB" id="8481923at2"/>
<organism evidence="2 3">
    <name type="scientific">Clostridium tarantellae</name>
    <dbReference type="NCBI Taxonomy" id="39493"/>
    <lineage>
        <taxon>Bacteria</taxon>
        <taxon>Bacillati</taxon>
        <taxon>Bacillota</taxon>
        <taxon>Clostridia</taxon>
        <taxon>Eubacteriales</taxon>
        <taxon>Clostridiaceae</taxon>
        <taxon>Clostridium</taxon>
    </lineage>
</organism>
<feature type="transmembrane region" description="Helical" evidence="1">
    <location>
        <begin position="52"/>
        <end position="74"/>
    </location>
</feature>
<sequence>MPFTFAHPAIVLPAYKFKNKWICFTALVIGTMVPDFEYFLRFAPYGIIGHTLIGFLYLNIPLTFIIAFAWHNIIKEPLISSLPRKVISFFGHIPYKKFHIKNFKSLIIFIYSAVIGMATHVIWDGFTHKTGFFVNEINFLRKTIAIYSYEVPVYKFIQHGSTLIGGICIILCLYKYRKKNYRILNRYSTKKKFAYWSSIISLTLAIYSYRIFLILNIISLKSYGVLIVSLISSFLLAVFFISLIYKKIRS</sequence>
<evidence type="ECO:0000313" key="3">
    <source>
        <dbReference type="Proteomes" id="UP000430345"/>
    </source>
</evidence>
<feature type="transmembrane region" description="Helical" evidence="1">
    <location>
        <begin position="156"/>
        <end position="174"/>
    </location>
</feature>
<feature type="transmembrane region" description="Helical" evidence="1">
    <location>
        <begin position="21"/>
        <end position="40"/>
    </location>
</feature>
<dbReference type="Pfam" id="PF13803">
    <property type="entry name" value="DUF4184"/>
    <property type="match status" value="1"/>
</dbReference>
<dbReference type="EMBL" id="WHJC01000030">
    <property type="protein sequence ID" value="MPQ42965.1"/>
    <property type="molecule type" value="Genomic_DNA"/>
</dbReference>
<proteinExistence type="predicted"/>
<dbReference type="RefSeq" id="WP_152888059.1">
    <property type="nucleotide sequence ID" value="NZ_WHJC01000030.1"/>
</dbReference>
<dbReference type="AlphaFoldDB" id="A0A6I1MHT2"/>
<dbReference type="Proteomes" id="UP000430345">
    <property type="component" value="Unassembled WGS sequence"/>
</dbReference>
<feature type="transmembrane region" description="Helical" evidence="1">
    <location>
        <begin position="195"/>
        <end position="218"/>
    </location>
</feature>
<evidence type="ECO:0000256" key="1">
    <source>
        <dbReference type="SAM" id="Phobius"/>
    </source>
</evidence>
<protein>
    <submittedName>
        <fullName evidence="2">DUF4184 family protein</fullName>
    </submittedName>
</protein>
<accession>A0A6I1MHT2</accession>
<evidence type="ECO:0000313" key="2">
    <source>
        <dbReference type="EMBL" id="MPQ42965.1"/>
    </source>
</evidence>
<feature type="transmembrane region" description="Helical" evidence="1">
    <location>
        <begin position="106"/>
        <end position="123"/>
    </location>
</feature>
<keyword evidence="1" id="KW-1133">Transmembrane helix</keyword>
<reference evidence="2 3" key="1">
    <citation type="submission" date="2019-10" db="EMBL/GenBank/DDBJ databases">
        <title>The Genome Sequence of Clostridium tarantellae Isolated from Fish Brain.</title>
        <authorList>
            <person name="Bano L."/>
            <person name="Kiel M."/>
            <person name="Sales G."/>
            <person name="Doxey A.C."/>
            <person name="Mansfield M.J."/>
            <person name="Schiavone M."/>
            <person name="Rossetto O."/>
            <person name="Pirazzini M."/>
            <person name="Dobrindt U."/>
            <person name="Montecucco C."/>
        </authorList>
    </citation>
    <scope>NUCLEOTIDE SEQUENCE [LARGE SCALE GENOMIC DNA]</scope>
    <source>
        <strain evidence="2 3">DSM 3997</strain>
    </source>
</reference>
<comment type="caution">
    <text evidence="2">The sequence shown here is derived from an EMBL/GenBank/DDBJ whole genome shotgun (WGS) entry which is preliminary data.</text>
</comment>
<keyword evidence="3" id="KW-1185">Reference proteome</keyword>